<dbReference type="EMBL" id="CP122539">
    <property type="protein sequence ID" value="WGH75222.1"/>
    <property type="molecule type" value="Genomic_DNA"/>
</dbReference>
<organism evidence="2 3">
    <name type="scientific">Tenacibaculum tangerinum</name>
    <dbReference type="NCBI Taxonomy" id="3038772"/>
    <lineage>
        <taxon>Bacteria</taxon>
        <taxon>Pseudomonadati</taxon>
        <taxon>Bacteroidota</taxon>
        <taxon>Flavobacteriia</taxon>
        <taxon>Flavobacteriales</taxon>
        <taxon>Flavobacteriaceae</taxon>
        <taxon>Tenacibaculum</taxon>
    </lineage>
</organism>
<accession>A0ABY8L177</accession>
<protein>
    <submittedName>
        <fullName evidence="2">Uncharacterized protein</fullName>
    </submittedName>
</protein>
<feature type="transmembrane region" description="Helical" evidence="1">
    <location>
        <begin position="98"/>
        <end position="117"/>
    </location>
</feature>
<reference evidence="2 3" key="1">
    <citation type="submission" date="2023-04" db="EMBL/GenBank/DDBJ databases">
        <title>Tenacibaculum tangerinum sp. nov., isolated from sea tidal flat of South Korea.</title>
        <authorList>
            <person name="Lee S.H."/>
            <person name="Kim J.-J."/>
        </authorList>
    </citation>
    <scope>NUCLEOTIDE SEQUENCE [LARGE SCALE GENOMIC DNA]</scope>
    <source>
        <strain evidence="2 3">GRR-S3-23</strain>
    </source>
</reference>
<proteinExistence type="predicted"/>
<dbReference type="RefSeq" id="WP_279651111.1">
    <property type="nucleotide sequence ID" value="NZ_CP122539.1"/>
</dbReference>
<evidence type="ECO:0000313" key="3">
    <source>
        <dbReference type="Proteomes" id="UP001232001"/>
    </source>
</evidence>
<sequence length="161" mass="19598">MKARKNQKLAFDVYTATIEDNKFFGFDSFHFFWERFGKTTVNFIFCLWVVYVFLFAPKVHDKFTLYCRLAVCVTYLFVQMFTYFWILQKFQDFSQAEYVFTAFAFSFVIVYILYKLLKNKRTKEELLHQNLMKVAKFTFKNTKPEKREEMLDMIKKIAKNN</sequence>
<dbReference type="Proteomes" id="UP001232001">
    <property type="component" value="Chromosome"/>
</dbReference>
<name>A0ABY8L177_9FLAO</name>
<keyword evidence="3" id="KW-1185">Reference proteome</keyword>
<keyword evidence="1" id="KW-0472">Membrane</keyword>
<keyword evidence="1" id="KW-1133">Transmembrane helix</keyword>
<evidence type="ECO:0000256" key="1">
    <source>
        <dbReference type="SAM" id="Phobius"/>
    </source>
</evidence>
<gene>
    <name evidence="2" type="ORF">P8625_14270</name>
</gene>
<feature type="transmembrane region" description="Helical" evidence="1">
    <location>
        <begin position="63"/>
        <end position="86"/>
    </location>
</feature>
<evidence type="ECO:0000313" key="2">
    <source>
        <dbReference type="EMBL" id="WGH75222.1"/>
    </source>
</evidence>
<keyword evidence="1" id="KW-0812">Transmembrane</keyword>
<feature type="transmembrane region" description="Helical" evidence="1">
    <location>
        <begin position="39"/>
        <end position="56"/>
    </location>
</feature>